<dbReference type="GO" id="GO:0016747">
    <property type="term" value="F:acyltransferase activity, transferring groups other than amino-acyl groups"/>
    <property type="evidence" value="ECO:0007669"/>
    <property type="project" value="InterPro"/>
</dbReference>
<keyword evidence="5" id="KW-1185">Reference proteome</keyword>
<dbReference type="InterPro" id="IPR016181">
    <property type="entry name" value="Acyl_CoA_acyltransferase"/>
</dbReference>
<dbReference type="Pfam" id="PF00583">
    <property type="entry name" value="Acetyltransf_1"/>
    <property type="match status" value="1"/>
</dbReference>
<evidence type="ECO:0000313" key="4">
    <source>
        <dbReference type="EMBL" id="SSC64950.1"/>
    </source>
</evidence>
<accession>A0A376ABB9</accession>
<organism evidence="4 5">
    <name type="scientific">Ciceribacter selenitireducens ATCC BAA-1503</name>
    <dbReference type="NCBI Taxonomy" id="1336235"/>
    <lineage>
        <taxon>Bacteria</taxon>
        <taxon>Pseudomonadati</taxon>
        <taxon>Pseudomonadota</taxon>
        <taxon>Alphaproteobacteria</taxon>
        <taxon>Hyphomicrobiales</taxon>
        <taxon>Rhizobiaceae</taxon>
        <taxon>Ciceribacter</taxon>
    </lineage>
</organism>
<dbReference type="InterPro" id="IPR050680">
    <property type="entry name" value="YpeA/RimI_acetyltransf"/>
</dbReference>
<dbReference type="EMBL" id="UEYP01000015">
    <property type="protein sequence ID" value="SSC64950.1"/>
    <property type="molecule type" value="Genomic_DNA"/>
</dbReference>
<dbReference type="PANTHER" id="PTHR43420:SF47">
    <property type="entry name" value="N-ACETYLTRANSFERASE DOMAIN-CONTAINING PROTEIN"/>
    <property type="match status" value="1"/>
</dbReference>
<dbReference type="Gene3D" id="3.40.630.30">
    <property type="match status" value="1"/>
</dbReference>
<keyword evidence="2" id="KW-0012">Acyltransferase</keyword>
<evidence type="ECO:0000259" key="3">
    <source>
        <dbReference type="PROSITE" id="PS51186"/>
    </source>
</evidence>
<keyword evidence="1" id="KW-0808">Transferase</keyword>
<dbReference type="InterPro" id="IPR000182">
    <property type="entry name" value="GNAT_dom"/>
</dbReference>
<gene>
    <name evidence="4" type="ORF">RHIZ70_658</name>
</gene>
<evidence type="ECO:0000256" key="1">
    <source>
        <dbReference type="ARBA" id="ARBA00022679"/>
    </source>
</evidence>
<dbReference type="PANTHER" id="PTHR43420">
    <property type="entry name" value="ACETYLTRANSFERASE"/>
    <property type="match status" value="1"/>
</dbReference>
<dbReference type="CDD" id="cd04301">
    <property type="entry name" value="NAT_SF"/>
    <property type="match status" value="1"/>
</dbReference>
<dbReference type="RefSeq" id="WP_115672093.1">
    <property type="nucleotide sequence ID" value="NZ_UEYP01000015.1"/>
</dbReference>
<name>A0A376ABB9_9HYPH</name>
<dbReference type="Proteomes" id="UP000254764">
    <property type="component" value="Unassembled WGS sequence"/>
</dbReference>
<reference evidence="5" key="1">
    <citation type="submission" date="2018-07" db="EMBL/GenBank/DDBJ databases">
        <authorList>
            <person name="Peiro R."/>
            <person name="Begona"/>
            <person name="Cbmso G."/>
            <person name="Lopez M."/>
            <person name="Gonzalez S."/>
        </authorList>
    </citation>
    <scope>NUCLEOTIDE SEQUENCE [LARGE SCALE GENOMIC DNA]</scope>
</reference>
<evidence type="ECO:0000256" key="2">
    <source>
        <dbReference type="ARBA" id="ARBA00023315"/>
    </source>
</evidence>
<sequence length="142" mass="16125">MQSPIIETVPDNPSDEDRHAVYQVLKAYNTAQTGNGDRPDFAVLVRHPETRAVEGGLYGEESFGWAFIRYLVVPEAYRGQGIGSRLMAEAEKISRDRGYVGIWLDTYEFQARPFYEKLGYHVFGELEGGDGAHGQFFLKKRF</sequence>
<dbReference type="OrthoDB" id="9787920at2"/>
<protein>
    <recommendedName>
        <fullName evidence="3">N-acetyltransferase domain-containing protein</fullName>
    </recommendedName>
</protein>
<proteinExistence type="predicted"/>
<dbReference type="PROSITE" id="PS51186">
    <property type="entry name" value="GNAT"/>
    <property type="match status" value="1"/>
</dbReference>
<feature type="domain" description="N-acetyltransferase" evidence="3">
    <location>
        <begin position="6"/>
        <end position="142"/>
    </location>
</feature>
<evidence type="ECO:0000313" key="5">
    <source>
        <dbReference type="Proteomes" id="UP000254764"/>
    </source>
</evidence>
<dbReference type="STRING" id="1336235.GCA_000518785_00995"/>
<dbReference type="SUPFAM" id="SSF55729">
    <property type="entry name" value="Acyl-CoA N-acyltransferases (Nat)"/>
    <property type="match status" value="1"/>
</dbReference>
<dbReference type="AlphaFoldDB" id="A0A376ABB9"/>